<evidence type="ECO:0000313" key="1">
    <source>
        <dbReference type="EMBL" id="CAB4018224.1"/>
    </source>
</evidence>
<protein>
    <submittedName>
        <fullName evidence="1">Calumenin-A</fullName>
    </submittedName>
</protein>
<dbReference type="PANTHER" id="PTHR10827:SF52">
    <property type="entry name" value="IP16409P"/>
    <property type="match status" value="1"/>
</dbReference>
<reference evidence="1" key="1">
    <citation type="submission" date="2020-04" db="EMBL/GenBank/DDBJ databases">
        <authorList>
            <person name="Alioto T."/>
            <person name="Alioto T."/>
            <person name="Gomez Garrido J."/>
        </authorList>
    </citation>
    <scope>NUCLEOTIDE SEQUENCE</scope>
    <source>
        <strain evidence="1">A484AB</strain>
    </source>
</reference>
<feature type="non-terminal residue" evidence="1">
    <location>
        <position position="143"/>
    </location>
</feature>
<organism evidence="1 2">
    <name type="scientific">Paramuricea clavata</name>
    <name type="common">Red gorgonian</name>
    <name type="synonym">Violescent sea-whip</name>
    <dbReference type="NCBI Taxonomy" id="317549"/>
    <lineage>
        <taxon>Eukaryota</taxon>
        <taxon>Metazoa</taxon>
        <taxon>Cnidaria</taxon>
        <taxon>Anthozoa</taxon>
        <taxon>Octocorallia</taxon>
        <taxon>Malacalcyonacea</taxon>
        <taxon>Plexauridae</taxon>
        <taxon>Paramuricea</taxon>
    </lineage>
</organism>
<dbReference type="InterPro" id="IPR002048">
    <property type="entry name" value="EF_hand_dom"/>
</dbReference>
<dbReference type="PANTHER" id="PTHR10827">
    <property type="entry name" value="RETICULOCALBIN"/>
    <property type="match status" value="1"/>
</dbReference>
<dbReference type="OrthoDB" id="293868at2759"/>
<comment type="caution">
    <text evidence="1">The sequence shown here is derived from an EMBL/GenBank/DDBJ whole genome shotgun (WGS) entry which is preliminary data.</text>
</comment>
<dbReference type="PROSITE" id="PS50222">
    <property type="entry name" value="EF_HAND_2"/>
    <property type="match status" value="1"/>
</dbReference>
<dbReference type="EMBL" id="CACRXK020009911">
    <property type="protein sequence ID" value="CAB4018224.1"/>
    <property type="molecule type" value="Genomic_DNA"/>
</dbReference>
<dbReference type="SUPFAM" id="SSF47473">
    <property type="entry name" value="EF-hand"/>
    <property type="match status" value="1"/>
</dbReference>
<dbReference type="AlphaFoldDB" id="A0A7D9EUW4"/>
<dbReference type="InterPro" id="IPR018247">
    <property type="entry name" value="EF_Hand_1_Ca_BS"/>
</dbReference>
<dbReference type="PROSITE" id="PS00018">
    <property type="entry name" value="EF_HAND_1"/>
    <property type="match status" value="2"/>
</dbReference>
<evidence type="ECO:0000313" key="2">
    <source>
        <dbReference type="Proteomes" id="UP001152795"/>
    </source>
</evidence>
<proteinExistence type="predicted"/>
<keyword evidence="2" id="KW-1185">Reference proteome</keyword>
<accession>A0A7D9EUW4</accession>
<dbReference type="Proteomes" id="UP001152795">
    <property type="component" value="Unassembled WGS sequence"/>
</dbReference>
<dbReference type="GO" id="GO:0005783">
    <property type="term" value="C:endoplasmic reticulum"/>
    <property type="evidence" value="ECO:0007669"/>
    <property type="project" value="TreeGrafter"/>
</dbReference>
<sequence length="143" mass="16638">MSFGVHLVLFFAFANIITASIEQHHADHLSTHSHYEGGEHNPEYDHDAFLGPKQAKEFETLSEEEAKKRLRAMVPKLDTDKDGEISLAELEAWIDKQRKIFMYDAVDEDIEVQDHDGDRMISWNEYMKARFGESEHDNFPKDE</sequence>
<dbReference type="InterPro" id="IPR011992">
    <property type="entry name" value="EF-hand-dom_pair"/>
</dbReference>
<dbReference type="GO" id="GO:0005509">
    <property type="term" value="F:calcium ion binding"/>
    <property type="evidence" value="ECO:0007669"/>
    <property type="project" value="InterPro"/>
</dbReference>
<dbReference type="Gene3D" id="1.10.238.10">
    <property type="entry name" value="EF-hand"/>
    <property type="match status" value="1"/>
</dbReference>
<gene>
    <name evidence="1" type="ORF">PACLA_8A033444</name>
</gene>
<name>A0A7D9EUW4_PARCT</name>